<sequence>MSVARIRRARLAASVATVLAASLGAGVLTVPAAVAAPGPSAAAPAAAEGGVARMEPHTTPLAAGAGGFFSTFTYNSDRLFWTSYATGRTSALAYGSAAGGDLYSAGRVITDMSTGAAFTLPEGAYPIGGAGGYVFGTDKDETKLTMYTAEGGREVTGLPAGARDLTVRPGSPKEAVLGYWGADNKDHNALLDLASGRITETFETPGQRAYRDMPDSPTPVTVDDERITWPSWNSTAKTMTAVVHDRATGEERRIELGRTGFVRSIGNWLVHHGTDPLTGKSTLVATSLTGGAATAFPLLDRVDATAVPDGTGALLVGGGRLGVGQGAYRITLGADGRPTTAVMGVYAPAELAEMSPAVVPTGTVDLDKTPSPTVKFLLNHLDGKVTFTLRHTRTGKTYGWTQSGFDVYDDWWKDFSGGFPYTGSGNHSGFWSGTLDARNADGSAARTQAYNGAYTWEMTAASLKGVGPDLKKSGSFAVTRAPRPHDFDDNGSPDLLARDASGVLWADSSFARNSATTVPETRIGGGWQIYDRIEATGNIAGSVHADIVARDKAGVLWLYQGNGTGGFTGRVQVGGGWQTYDQISGGSDYTGDGRPDVLATDRTGALYLYRSTGSTTKPFETRKKIGTGWLGYGRLVGAGNLAGAAAGDLLARDRDGVLWMYLGKGDGTFTGRTRIGAGFGRYSELVGAGDFDGDKKNDLLAVDPATRTTYVFKGTGQRYTPLDLTREATSFFKGAARDLHG</sequence>
<dbReference type="InterPro" id="IPR006311">
    <property type="entry name" value="TAT_signal"/>
</dbReference>
<dbReference type="PROSITE" id="PS51318">
    <property type="entry name" value="TAT"/>
    <property type="match status" value="1"/>
</dbReference>
<dbReference type="Proteomes" id="UP001604282">
    <property type="component" value="Unassembled WGS sequence"/>
</dbReference>
<dbReference type="SUPFAM" id="SSF69318">
    <property type="entry name" value="Integrin alpha N-terminal domain"/>
    <property type="match status" value="1"/>
</dbReference>
<dbReference type="PANTHER" id="PTHR44103:SF1">
    <property type="entry name" value="PROPROTEIN CONVERTASE P"/>
    <property type="match status" value="1"/>
</dbReference>
<dbReference type="Pfam" id="PF13517">
    <property type="entry name" value="FG-GAP_3"/>
    <property type="match status" value="1"/>
</dbReference>
<accession>A0ABW7BLF7</accession>
<dbReference type="EMBL" id="JBICZW010000003">
    <property type="protein sequence ID" value="MFG3188344.1"/>
    <property type="molecule type" value="Genomic_DNA"/>
</dbReference>
<keyword evidence="4" id="KW-1185">Reference proteome</keyword>
<dbReference type="InterPro" id="IPR028994">
    <property type="entry name" value="Integrin_alpha_N"/>
</dbReference>
<name>A0ABW7BLF7_9ACTN</name>
<evidence type="ECO:0000256" key="1">
    <source>
        <dbReference type="ARBA" id="ARBA00022729"/>
    </source>
</evidence>
<feature type="chain" id="PRO_5046952750" evidence="2">
    <location>
        <begin position="36"/>
        <end position="741"/>
    </location>
</feature>
<evidence type="ECO:0000313" key="3">
    <source>
        <dbReference type="EMBL" id="MFG3188344.1"/>
    </source>
</evidence>
<protein>
    <submittedName>
        <fullName evidence="3">FG-GAP repeat domain-containing protein</fullName>
    </submittedName>
</protein>
<dbReference type="RefSeq" id="WP_392879811.1">
    <property type="nucleotide sequence ID" value="NZ_JBICZW010000003.1"/>
</dbReference>
<evidence type="ECO:0000313" key="4">
    <source>
        <dbReference type="Proteomes" id="UP001604282"/>
    </source>
</evidence>
<proteinExistence type="predicted"/>
<organism evidence="3 4">
    <name type="scientific">Streptomyces omiyaensis</name>
    <dbReference type="NCBI Taxonomy" id="68247"/>
    <lineage>
        <taxon>Bacteria</taxon>
        <taxon>Bacillati</taxon>
        <taxon>Actinomycetota</taxon>
        <taxon>Actinomycetes</taxon>
        <taxon>Kitasatosporales</taxon>
        <taxon>Streptomycetaceae</taxon>
        <taxon>Streptomyces</taxon>
    </lineage>
</organism>
<reference evidence="3 4" key="1">
    <citation type="submission" date="2024-10" db="EMBL/GenBank/DDBJ databases">
        <title>The Natural Products Discovery Center: Release of the First 8490 Sequenced Strains for Exploring Actinobacteria Biosynthetic Diversity.</title>
        <authorList>
            <person name="Kalkreuter E."/>
            <person name="Kautsar S.A."/>
            <person name="Yang D."/>
            <person name="Bader C.D."/>
            <person name="Teijaro C.N."/>
            <person name="Fluegel L."/>
            <person name="Davis C.M."/>
            <person name="Simpson J.R."/>
            <person name="Lauterbach L."/>
            <person name="Steele A.D."/>
            <person name="Gui C."/>
            <person name="Meng S."/>
            <person name="Li G."/>
            <person name="Viehrig K."/>
            <person name="Ye F."/>
            <person name="Su P."/>
            <person name="Kiefer A.F."/>
            <person name="Nichols A."/>
            <person name="Cepeda A.J."/>
            <person name="Yan W."/>
            <person name="Fan B."/>
            <person name="Jiang Y."/>
            <person name="Adhikari A."/>
            <person name="Zheng C.-J."/>
            <person name="Schuster L."/>
            <person name="Cowan T.M."/>
            <person name="Smanski M.J."/>
            <person name="Chevrette M.G."/>
            <person name="De Carvalho L.P.S."/>
            <person name="Shen B."/>
        </authorList>
    </citation>
    <scope>NUCLEOTIDE SEQUENCE [LARGE SCALE GENOMIC DNA]</scope>
    <source>
        <strain evidence="3 4">NPDC048229</strain>
    </source>
</reference>
<dbReference type="PANTHER" id="PTHR44103">
    <property type="entry name" value="PROPROTEIN CONVERTASE P"/>
    <property type="match status" value="1"/>
</dbReference>
<dbReference type="InterPro" id="IPR013517">
    <property type="entry name" value="FG-GAP"/>
</dbReference>
<gene>
    <name evidence="3" type="ORF">ACGFYS_05335</name>
</gene>
<feature type="signal peptide" evidence="2">
    <location>
        <begin position="1"/>
        <end position="35"/>
    </location>
</feature>
<keyword evidence="1 2" id="KW-0732">Signal</keyword>
<comment type="caution">
    <text evidence="3">The sequence shown here is derived from an EMBL/GenBank/DDBJ whole genome shotgun (WGS) entry which is preliminary data.</text>
</comment>
<evidence type="ECO:0000256" key="2">
    <source>
        <dbReference type="SAM" id="SignalP"/>
    </source>
</evidence>